<comment type="catalytic activity">
    <reaction evidence="1">
        <text>ATP + protein L-histidine = ADP + protein N-phospho-L-histidine.</text>
        <dbReference type="EC" id="2.7.13.3"/>
    </reaction>
</comment>
<evidence type="ECO:0000256" key="4">
    <source>
        <dbReference type="ARBA" id="ARBA00022679"/>
    </source>
</evidence>
<evidence type="ECO:0000256" key="2">
    <source>
        <dbReference type="ARBA" id="ARBA00012438"/>
    </source>
</evidence>
<comment type="caution">
    <text evidence="9">The sequence shown here is derived from an EMBL/GenBank/DDBJ whole genome shotgun (WGS) entry which is preliminary data.</text>
</comment>
<keyword evidence="4" id="KW-0808">Transferase</keyword>
<accession>A0ABV3ZJV0</accession>
<evidence type="ECO:0000256" key="3">
    <source>
        <dbReference type="ARBA" id="ARBA00022553"/>
    </source>
</evidence>
<feature type="domain" description="PAC" evidence="8">
    <location>
        <begin position="498"/>
        <end position="548"/>
    </location>
</feature>
<evidence type="ECO:0000313" key="9">
    <source>
        <dbReference type="EMBL" id="MEX6689790.1"/>
    </source>
</evidence>
<dbReference type="SMART" id="SM00086">
    <property type="entry name" value="PAC"/>
    <property type="match status" value="2"/>
</dbReference>
<dbReference type="Proteomes" id="UP001560573">
    <property type="component" value="Unassembled WGS sequence"/>
</dbReference>
<reference evidence="9 10" key="1">
    <citation type="submission" date="2023-07" db="EMBL/GenBank/DDBJ databases">
        <authorList>
            <person name="Lian W.-H."/>
        </authorList>
    </citation>
    <scope>NUCLEOTIDE SEQUENCE [LARGE SCALE GENOMIC DNA]</scope>
    <source>
        <strain evidence="9 10">SYSU DXS3180</strain>
    </source>
</reference>
<keyword evidence="3" id="KW-0597">Phosphoprotein</keyword>
<dbReference type="NCBIfam" id="TIGR00229">
    <property type="entry name" value="sensory_box"/>
    <property type="match status" value="2"/>
</dbReference>
<evidence type="ECO:0000259" key="8">
    <source>
        <dbReference type="PROSITE" id="PS50113"/>
    </source>
</evidence>
<evidence type="ECO:0000313" key="10">
    <source>
        <dbReference type="Proteomes" id="UP001560573"/>
    </source>
</evidence>
<keyword evidence="10" id="KW-1185">Reference proteome</keyword>
<dbReference type="InterPro" id="IPR005467">
    <property type="entry name" value="His_kinase_dom"/>
</dbReference>
<evidence type="ECO:0000259" key="6">
    <source>
        <dbReference type="PROSITE" id="PS50109"/>
    </source>
</evidence>
<sequence>MRQTCACIWYMNVDFFSVTDFEELQSVLSSRVFQGVLNSIPVGVLFLKPLRETDERVNGFQSLYHNGVAQRLLSTYDGNIDHLFSRYNSDPLFLAVAQLAEDPGNVTTTHVINKSDGSSLLKSSITKSGETILVVLQPVNEMPVPDDSITELLKKERELQHNKNLLQTVFNSSPHCITVHKAVYNGQGEVSDFEILMMNAAALAVSKNKQPIGKLYTEAFPNAEATGVISMLKDAMASDTGISIEKYYADGDIDEWFSINAVKLGDLVITTTEVITARKKAEEELKESKRLIEEISKITPDFISISDIVSQRLIYSNHTVKDVIGLEMAELYGMTLEDLLNRIVYKDDLQAFIDFRNNNQMKDHEVKDLDFRLVMADGSLRWFNTRTKVFKRDAEGNPTQMISFTQDIHEKRQAEEKVRIQLEIDRQAEKIASIGNWQWDLTSGQVIWAENTFKLLGYEPFSFEPGLEKFLAAIHPEDRERIMLQALTRPTEEDAFRSSYEYRVLTAEGEIRYIYAVGQLIKENTREKLVGTLMDVTQRKKAEDKIYELNKSLVVKNRKLESLHAELNTFNSLIASQYRETLQTLYTNLEFIVTKDAKHLSDAGKANVRRAQSAIQKLKLLTDDIVMFSGIHAAGNLAESVNLNDVMSTAIAGIQDRINDIVGEIKSQALPTITGFPQLLVILFGQLFDNAFKFRHPERPPIIQVKADRRSGVSLPVSLALQDTWYKVISIEDNGIGFPQEESEKIFETFYRIHDKTKYKGSGIGLAICRKIMELHGGFVVAESKAKAGSVFHCFFPE</sequence>
<dbReference type="RefSeq" id="WP_369331198.1">
    <property type="nucleotide sequence ID" value="NZ_JAULBC010000007.1"/>
</dbReference>
<dbReference type="InterPro" id="IPR000014">
    <property type="entry name" value="PAS"/>
</dbReference>
<dbReference type="Gene3D" id="3.30.565.10">
    <property type="entry name" value="Histidine kinase-like ATPase, C-terminal domain"/>
    <property type="match status" value="1"/>
</dbReference>
<dbReference type="Gene3D" id="2.10.70.100">
    <property type="match status" value="1"/>
</dbReference>
<dbReference type="EMBL" id="JAULBC010000007">
    <property type="protein sequence ID" value="MEX6689790.1"/>
    <property type="molecule type" value="Genomic_DNA"/>
</dbReference>
<dbReference type="SUPFAM" id="SSF55785">
    <property type="entry name" value="PYP-like sensor domain (PAS domain)"/>
    <property type="match status" value="3"/>
</dbReference>
<keyword evidence="5" id="KW-0418">Kinase</keyword>
<dbReference type="SMART" id="SM00387">
    <property type="entry name" value="HATPase_c"/>
    <property type="match status" value="1"/>
</dbReference>
<protein>
    <recommendedName>
        <fullName evidence="2">histidine kinase</fullName>
        <ecNumber evidence="2">2.7.13.3</ecNumber>
    </recommendedName>
</protein>
<dbReference type="PANTHER" id="PTHR43304:SF1">
    <property type="entry name" value="PAC DOMAIN-CONTAINING PROTEIN"/>
    <property type="match status" value="1"/>
</dbReference>
<evidence type="ECO:0000259" key="7">
    <source>
        <dbReference type="PROSITE" id="PS50112"/>
    </source>
</evidence>
<dbReference type="InterPro" id="IPR035965">
    <property type="entry name" value="PAS-like_dom_sf"/>
</dbReference>
<gene>
    <name evidence="9" type="ORF">QTN47_19950</name>
</gene>
<dbReference type="PRINTS" id="PR00344">
    <property type="entry name" value="BCTRLSENSOR"/>
</dbReference>
<dbReference type="Pfam" id="PF08447">
    <property type="entry name" value="PAS_3"/>
    <property type="match status" value="2"/>
</dbReference>
<dbReference type="InterPro" id="IPR001610">
    <property type="entry name" value="PAC"/>
</dbReference>
<proteinExistence type="predicted"/>
<dbReference type="Gene3D" id="3.30.450.20">
    <property type="entry name" value="PAS domain"/>
    <property type="match status" value="3"/>
</dbReference>
<dbReference type="InterPro" id="IPR052162">
    <property type="entry name" value="Sensor_kinase/Photoreceptor"/>
</dbReference>
<dbReference type="CDD" id="cd00130">
    <property type="entry name" value="PAS"/>
    <property type="match status" value="2"/>
</dbReference>
<dbReference type="PROSITE" id="PS50113">
    <property type="entry name" value="PAC"/>
    <property type="match status" value="2"/>
</dbReference>
<dbReference type="SUPFAM" id="SSF55874">
    <property type="entry name" value="ATPase domain of HSP90 chaperone/DNA topoisomerase II/histidine kinase"/>
    <property type="match status" value="1"/>
</dbReference>
<name>A0ABV3ZJV0_9BACT</name>
<dbReference type="PROSITE" id="PS50109">
    <property type="entry name" value="HIS_KIN"/>
    <property type="match status" value="1"/>
</dbReference>
<evidence type="ECO:0000256" key="1">
    <source>
        <dbReference type="ARBA" id="ARBA00000085"/>
    </source>
</evidence>
<feature type="domain" description="PAS" evidence="7">
    <location>
        <begin position="288"/>
        <end position="364"/>
    </location>
</feature>
<dbReference type="PANTHER" id="PTHR43304">
    <property type="entry name" value="PHYTOCHROME-LIKE PROTEIN CPH1"/>
    <property type="match status" value="1"/>
</dbReference>
<dbReference type="Pfam" id="PF02518">
    <property type="entry name" value="HATPase_c"/>
    <property type="match status" value="1"/>
</dbReference>
<dbReference type="InterPro" id="IPR013655">
    <property type="entry name" value="PAS_fold_3"/>
</dbReference>
<dbReference type="InterPro" id="IPR003594">
    <property type="entry name" value="HATPase_dom"/>
</dbReference>
<dbReference type="InterPro" id="IPR036890">
    <property type="entry name" value="HATPase_C_sf"/>
</dbReference>
<organism evidence="9 10">
    <name type="scientific">Danxiaibacter flavus</name>
    <dbReference type="NCBI Taxonomy" id="3049108"/>
    <lineage>
        <taxon>Bacteria</taxon>
        <taxon>Pseudomonadati</taxon>
        <taxon>Bacteroidota</taxon>
        <taxon>Chitinophagia</taxon>
        <taxon>Chitinophagales</taxon>
        <taxon>Chitinophagaceae</taxon>
        <taxon>Danxiaibacter</taxon>
    </lineage>
</organism>
<dbReference type="InterPro" id="IPR000700">
    <property type="entry name" value="PAS-assoc_C"/>
</dbReference>
<feature type="domain" description="PAC" evidence="8">
    <location>
        <begin position="367"/>
        <end position="420"/>
    </location>
</feature>
<dbReference type="EC" id="2.7.13.3" evidence="2"/>
<feature type="domain" description="Histidine kinase" evidence="6">
    <location>
        <begin position="573"/>
        <end position="798"/>
    </location>
</feature>
<dbReference type="PROSITE" id="PS50112">
    <property type="entry name" value="PAS"/>
    <property type="match status" value="1"/>
</dbReference>
<evidence type="ECO:0000256" key="5">
    <source>
        <dbReference type="ARBA" id="ARBA00022777"/>
    </source>
</evidence>
<dbReference type="InterPro" id="IPR004358">
    <property type="entry name" value="Sig_transdc_His_kin-like_C"/>
</dbReference>